<dbReference type="Proteomes" id="UP000007303">
    <property type="component" value="Unassembled WGS sequence"/>
</dbReference>
<dbReference type="SMART" id="SM00320">
    <property type="entry name" value="WD40"/>
    <property type="match status" value="2"/>
</dbReference>
<dbReference type="PROSITE" id="PS50082">
    <property type="entry name" value="WD_REPEATS_2"/>
    <property type="match status" value="1"/>
</dbReference>
<dbReference type="Gene3D" id="2.130.10.10">
    <property type="entry name" value="YVTN repeat-like/Quinoprotein amine dehydrogenase"/>
    <property type="match status" value="1"/>
</dbReference>
<evidence type="ECO:0000313" key="9">
    <source>
        <dbReference type="Ensembl" id="ENSTNIP00000005260.1"/>
    </source>
</evidence>
<evidence type="ECO:0000256" key="1">
    <source>
        <dbReference type="ARBA" id="ARBA00005156"/>
    </source>
</evidence>
<dbReference type="PANTHER" id="PTHR46042:SF1">
    <property type="entry name" value="DIPHTHINE METHYLTRANSFERASE"/>
    <property type="match status" value="1"/>
</dbReference>
<dbReference type="InterPro" id="IPR001680">
    <property type="entry name" value="WD40_rpt"/>
</dbReference>
<dbReference type="STRING" id="99883.ENSTNIP00000005260"/>
<keyword evidence="4" id="KW-0378">Hydrolase</keyword>
<evidence type="ECO:0000256" key="6">
    <source>
        <dbReference type="ARBA" id="ARBA00039131"/>
    </source>
</evidence>
<dbReference type="GO" id="GO:0017183">
    <property type="term" value="P:protein histidyl modification to diphthamide"/>
    <property type="evidence" value="ECO:0007669"/>
    <property type="project" value="TreeGrafter"/>
</dbReference>
<evidence type="ECO:0000256" key="7">
    <source>
        <dbReference type="ARBA" id="ARBA00047551"/>
    </source>
</evidence>
<sequence>ATGELHLYRLSENQGTLSPLSQWKAHDFEAWISAFSYWDTQLIYSGNTADTSVLSSSHNSLMDVFAFFQRHTMGVCSIHSSPHREHVLATGSYDEQVLLWDSRNMKKPFGHTPVGGGVWRLKWHPADQSLLLAACMHSNFKILNCQSA</sequence>
<dbReference type="GeneTree" id="ENSGT00940000167223"/>
<evidence type="ECO:0000256" key="4">
    <source>
        <dbReference type="ARBA" id="ARBA00022801"/>
    </source>
</evidence>
<dbReference type="PROSITE" id="PS50294">
    <property type="entry name" value="WD_REPEATS_REGION"/>
    <property type="match status" value="1"/>
</dbReference>
<dbReference type="Pfam" id="PF00400">
    <property type="entry name" value="WD40"/>
    <property type="match status" value="1"/>
</dbReference>
<name>H3CAI8_TETNG</name>
<dbReference type="InterPro" id="IPR036322">
    <property type="entry name" value="WD40_repeat_dom_sf"/>
</dbReference>
<reference evidence="9" key="2">
    <citation type="submission" date="2025-08" db="UniProtKB">
        <authorList>
            <consortium name="Ensembl"/>
        </authorList>
    </citation>
    <scope>IDENTIFICATION</scope>
</reference>
<organism evidence="9 10">
    <name type="scientific">Tetraodon nigroviridis</name>
    <name type="common">Spotted green pufferfish</name>
    <name type="synonym">Chelonodon nigroviridis</name>
    <dbReference type="NCBI Taxonomy" id="99883"/>
    <lineage>
        <taxon>Eukaryota</taxon>
        <taxon>Metazoa</taxon>
        <taxon>Chordata</taxon>
        <taxon>Craniata</taxon>
        <taxon>Vertebrata</taxon>
        <taxon>Euteleostomi</taxon>
        <taxon>Actinopterygii</taxon>
        <taxon>Neopterygii</taxon>
        <taxon>Teleostei</taxon>
        <taxon>Neoteleostei</taxon>
        <taxon>Acanthomorphata</taxon>
        <taxon>Eupercaria</taxon>
        <taxon>Tetraodontiformes</taxon>
        <taxon>Tetradontoidea</taxon>
        <taxon>Tetraodontidae</taxon>
        <taxon>Tetraodon</taxon>
    </lineage>
</organism>
<comment type="catalytic activity">
    <reaction evidence="7">
        <text>diphthine methyl ester-[translation elongation factor 2] + H2O = diphthine-[translation elongation factor 2] + methanol + H(+)</text>
        <dbReference type="Rhea" id="RHEA:42656"/>
        <dbReference type="Rhea" id="RHEA-COMP:10172"/>
        <dbReference type="Rhea" id="RHEA-COMP:10173"/>
        <dbReference type="ChEBI" id="CHEBI:15377"/>
        <dbReference type="ChEBI" id="CHEBI:15378"/>
        <dbReference type="ChEBI" id="CHEBI:17790"/>
        <dbReference type="ChEBI" id="CHEBI:79005"/>
        <dbReference type="ChEBI" id="CHEBI:82696"/>
        <dbReference type="EC" id="3.1.1.97"/>
    </reaction>
</comment>
<dbReference type="Ensembl" id="ENSTNIT00000005406.1">
    <property type="protein sequence ID" value="ENSTNIP00000005260.1"/>
    <property type="gene ID" value="ENSTNIG00000002702.1"/>
</dbReference>
<dbReference type="EC" id="3.1.1.97" evidence="6"/>
<protein>
    <recommendedName>
        <fullName evidence="6">methylated diphthine methylhydrolase</fullName>
        <ecNumber evidence="6">3.1.1.97</ecNumber>
    </recommendedName>
</protein>
<evidence type="ECO:0000256" key="8">
    <source>
        <dbReference type="PROSITE-ProRule" id="PRU00221"/>
    </source>
</evidence>
<keyword evidence="3" id="KW-0677">Repeat</keyword>
<proteinExistence type="inferred from homology"/>
<feature type="repeat" description="WD" evidence="8">
    <location>
        <begin position="68"/>
        <end position="101"/>
    </location>
</feature>
<keyword evidence="10" id="KW-1185">Reference proteome</keyword>
<reference evidence="10" key="1">
    <citation type="journal article" date="2004" name="Nature">
        <title>Genome duplication in the teleost fish Tetraodon nigroviridis reveals the early vertebrate proto-karyotype.</title>
        <authorList>
            <person name="Jaillon O."/>
            <person name="Aury J.-M."/>
            <person name="Brunet F."/>
            <person name="Petit J.-L."/>
            <person name="Stange-Thomann N."/>
            <person name="Mauceli E."/>
            <person name="Bouneau L."/>
            <person name="Fischer C."/>
            <person name="Ozouf-Costaz C."/>
            <person name="Bernot A."/>
            <person name="Nicaud S."/>
            <person name="Jaffe D."/>
            <person name="Fisher S."/>
            <person name="Lutfalla G."/>
            <person name="Dossat C."/>
            <person name="Segurens B."/>
            <person name="Dasilva C."/>
            <person name="Salanoubat M."/>
            <person name="Levy M."/>
            <person name="Boudet N."/>
            <person name="Castellano S."/>
            <person name="Anthouard V."/>
            <person name="Jubin C."/>
            <person name="Castelli V."/>
            <person name="Katinka M."/>
            <person name="Vacherie B."/>
            <person name="Biemont C."/>
            <person name="Skalli Z."/>
            <person name="Cattolico L."/>
            <person name="Poulain J."/>
            <person name="De Berardinis V."/>
            <person name="Cruaud C."/>
            <person name="Duprat S."/>
            <person name="Brottier P."/>
            <person name="Coutanceau J.-P."/>
            <person name="Gouzy J."/>
            <person name="Parra G."/>
            <person name="Lardier G."/>
            <person name="Chapple C."/>
            <person name="McKernan K.J."/>
            <person name="McEwan P."/>
            <person name="Bosak S."/>
            <person name="Kellis M."/>
            <person name="Volff J.-N."/>
            <person name="Guigo R."/>
            <person name="Zody M.C."/>
            <person name="Mesirov J."/>
            <person name="Lindblad-Toh K."/>
            <person name="Birren B."/>
            <person name="Nusbaum C."/>
            <person name="Kahn D."/>
            <person name="Robinson-Rechavi M."/>
            <person name="Laudet V."/>
            <person name="Schachter V."/>
            <person name="Quetier F."/>
            <person name="Saurin W."/>
            <person name="Scarpelli C."/>
            <person name="Wincker P."/>
            <person name="Lander E.S."/>
            <person name="Weissenbach J."/>
            <person name="Roest Crollius H."/>
        </authorList>
    </citation>
    <scope>NUCLEOTIDE SEQUENCE [LARGE SCALE GENOMIC DNA]</scope>
</reference>
<evidence type="ECO:0000313" key="10">
    <source>
        <dbReference type="Proteomes" id="UP000007303"/>
    </source>
</evidence>
<comment type="pathway">
    <text evidence="1">Protein modification; peptidyl-diphthamide biosynthesis.</text>
</comment>
<dbReference type="GO" id="GO:0005737">
    <property type="term" value="C:cytoplasm"/>
    <property type="evidence" value="ECO:0007669"/>
    <property type="project" value="TreeGrafter"/>
</dbReference>
<evidence type="ECO:0000256" key="2">
    <source>
        <dbReference type="ARBA" id="ARBA00022574"/>
    </source>
</evidence>
<reference evidence="9" key="3">
    <citation type="submission" date="2025-09" db="UniProtKB">
        <authorList>
            <consortium name="Ensembl"/>
        </authorList>
    </citation>
    <scope>IDENTIFICATION</scope>
</reference>
<comment type="similarity">
    <text evidence="5">Belongs to the DPH7 family.</text>
</comment>
<dbReference type="InterPro" id="IPR015943">
    <property type="entry name" value="WD40/YVTN_repeat-like_dom_sf"/>
</dbReference>
<dbReference type="InParanoid" id="H3CAI8"/>
<accession>H3CAI8</accession>
<dbReference type="PANTHER" id="PTHR46042">
    <property type="entry name" value="DIPHTHINE METHYLTRANSFERASE"/>
    <property type="match status" value="1"/>
</dbReference>
<dbReference type="AlphaFoldDB" id="H3CAI8"/>
<keyword evidence="2 8" id="KW-0853">WD repeat</keyword>
<dbReference type="GO" id="GO:0061685">
    <property type="term" value="F:diphthine methylesterase activity"/>
    <property type="evidence" value="ECO:0007669"/>
    <property type="project" value="UniProtKB-EC"/>
</dbReference>
<evidence type="ECO:0000256" key="5">
    <source>
        <dbReference type="ARBA" id="ARBA00038092"/>
    </source>
</evidence>
<dbReference type="SUPFAM" id="SSF50978">
    <property type="entry name" value="WD40 repeat-like"/>
    <property type="match status" value="1"/>
</dbReference>
<dbReference type="InterPro" id="IPR052415">
    <property type="entry name" value="Diphthine_MTase"/>
</dbReference>
<evidence type="ECO:0000256" key="3">
    <source>
        <dbReference type="ARBA" id="ARBA00022737"/>
    </source>
</evidence>
<dbReference type="HOGENOM" id="CLU_036100_3_0_1"/>